<evidence type="ECO:0000313" key="3">
    <source>
        <dbReference type="Proteomes" id="UP000298003"/>
    </source>
</evidence>
<dbReference type="GeneID" id="95686500"/>
<protein>
    <submittedName>
        <fullName evidence="2">Uncharacterized protein</fullName>
    </submittedName>
</protein>
<organism evidence="2 3">
    <name type="scientific">Cellulosimicrobium funkei</name>
    <dbReference type="NCBI Taxonomy" id="264251"/>
    <lineage>
        <taxon>Bacteria</taxon>
        <taxon>Bacillati</taxon>
        <taxon>Actinomycetota</taxon>
        <taxon>Actinomycetes</taxon>
        <taxon>Micrococcales</taxon>
        <taxon>Promicromonosporaceae</taxon>
        <taxon>Cellulosimicrobium</taxon>
    </lineage>
</organism>
<dbReference type="RefSeq" id="WP_061269045.1">
    <property type="nucleotide sequence ID" value="NZ_SOZH01000012.1"/>
</dbReference>
<sequence length="137" mass="15623">MKSLWTPTELAAEVGVSRAAVYAWLRATFPRPVDRRWLLDDDMAARVRKRFTATAPIREHEPGPCSVDGCERPAHGRGLCKMHYDRWYRTGSTDGLGGGARQRAKTHCPHGHEYTPQNTIVYPSDGRRRCRTCRESR</sequence>
<accession>A0A4Y8QYV8</accession>
<keyword evidence="3" id="KW-1185">Reference proteome</keyword>
<dbReference type="AlphaFoldDB" id="A0A4Y8QYV8"/>
<comment type="caution">
    <text evidence="2">The sequence shown here is derived from an EMBL/GenBank/DDBJ whole genome shotgun (WGS) entry which is preliminary data.</text>
</comment>
<reference evidence="2 3" key="1">
    <citation type="submission" date="2019-03" db="EMBL/GenBank/DDBJ databases">
        <title>Cellulosimicrobium funkei JCM14302 Assembly.</title>
        <authorList>
            <person name="Dou T."/>
        </authorList>
    </citation>
    <scope>NUCLEOTIDE SEQUENCE [LARGE SCALE GENOMIC DNA]</scope>
    <source>
        <strain evidence="2 3">JCM 14302</strain>
    </source>
</reference>
<proteinExistence type="predicted"/>
<evidence type="ECO:0000313" key="2">
    <source>
        <dbReference type="EMBL" id="TFF04451.1"/>
    </source>
</evidence>
<feature type="region of interest" description="Disordered" evidence="1">
    <location>
        <begin position="95"/>
        <end position="114"/>
    </location>
</feature>
<evidence type="ECO:0000256" key="1">
    <source>
        <dbReference type="SAM" id="MobiDB-lite"/>
    </source>
</evidence>
<gene>
    <name evidence="2" type="ORF">E1O70_18620</name>
</gene>
<dbReference type="EMBL" id="SOZH01000012">
    <property type="protein sequence ID" value="TFF04451.1"/>
    <property type="molecule type" value="Genomic_DNA"/>
</dbReference>
<name>A0A4Y8QYV8_9MICO</name>
<dbReference type="Proteomes" id="UP000298003">
    <property type="component" value="Unassembled WGS sequence"/>
</dbReference>